<dbReference type="InterPro" id="IPR010323">
    <property type="entry name" value="DUF924"/>
</dbReference>
<dbReference type="OrthoDB" id="414698at2759"/>
<dbReference type="SUPFAM" id="SSF48452">
    <property type="entry name" value="TPR-like"/>
    <property type="match status" value="1"/>
</dbReference>
<keyword evidence="2" id="KW-1185">Reference proteome</keyword>
<evidence type="ECO:0000313" key="2">
    <source>
        <dbReference type="Proteomes" id="UP000236333"/>
    </source>
</evidence>
<dbReference type="Gene3D" id="1.25.40.10">
    <property type="entry name" value="Tetratricopeptide repeat domain"/>
    <property type="match status" value="1"/>
</dbReference>
<dbReference type="InterPro" id="IPR011990">
    <property type="entry name" value="TPR-like_helical_dom_sf"/>
</dbReference>
<reference evidence="1 2" key="1">
    <citation type="journal article" date="2017" name="Mol. Biol. Evol.">
        <title>The 4-celled Tetrabaena socialis nuclear genome reveals the essential components for genetic control of cell number at the origin of multicellularity in the volvocine lineage.</title>
        <authorList>
            <person name="Featherston J."/>
            <person name="Arakaki Y."/>
            <person name="Hanschen E.R."/>
            <person name="Ferris P.J."/>
            <person name="Michod R.E."/>
            <person name="Olson B.J.S.C."/>
            <person name="Nozaki H."/>
            <person name="Durand P.M."/>
        </authorList>
    </citation>
    <scope>NUCLEOTIDE SEQUENCE [LARGE SCALE GENOMIC DNA]</scope>
    <source>
        <strain evidence="1 2">NIES-571</strain>
    </source>
</reference>
<dbReference type="Proteomes" id="UP000236333">
    <property type="component" value="Unassembled WGS sequence"/>
</dbReference>
<name>A0A2J8A5T1_9CHLO</name>
<accession>A0A2J8A5T1</accession>
<dbReference type="AlphaFoldDB" id="A0A2J8A5T1"/>
<feature type="non-terminal residue" evidence="1">
    <location>
        <position position="1"/>
    </location>
</feature>
<comment type="caution">
    <text evidence="1">The sequence shown here is derived from an EMBL/GenBank/DDBJ whole genome shotgun (WGS) entry which is preliminary data.</text>
</comment>
<gene>
    <name evidence="1" type="ORF">TSOC_005656</name>
</gene>
<sequence>YITEQFSTDLKAAAAGQYDSWLTGGPLSGLAGIILMDQLSRWGNSGGDASLPLMLRYFAYMPYVHADDLAMQEKGVGLFRAATAAAEAAPGGEEAARLLRSQLAYAEAHRDIVARWGRFPHRNVVLGRPSTADEVAGLADGSIRTF</sequence>
<proteinExistence type="predicted"/>
<dbReference type="Gene3D" id="1.20.58.320">
    <property type="entry name" value="TPR-like"/>
    <property type="match status" value="1"/>
</dbReference>
<organism evidence="1 2">
    <name type="scientific">Tetrabaena socialis</name>
    <dbReference type="NCBI Taxonomy" id="47790"/>
    <lineage>
        <taxon>Eukaryota</taxon>
        <taxon>Viridiplantae</taxon>
        <taxon>Chlorophyta</taxon>
        <taxon>core chlorophytes</taxon>
        <taxon>Chlorophyceae</taxon>
        <taxon>CS clade</taxon>
        <taxon>Chlamydomonadales</taxon>
        <taxon>Tetrabaenaceae</taxon>
        <taxon>Tetrabaena</taxon>
    </lineage>
</organism>
<protein>
    <submittedName>
        <fullName evidence="1">Uncharacterized protein</fullName>
    </submittedName>
</protein>
<evidence type="ECO:0000313" key="1">
    <source>
        <dbReference type="EMBL" id="PNH07879.1"/>
    </source>
</evidence>
<dbReference type="Pfam" id="PF06041">
    <property type="entry name" value="DUF924"/>
    <property type="match status" value="1"/>
</dbReference>
<dbReference type="EMBL" id="PGGS01000157">
    <property type="protein sequence ID" value="PNH07879.1"/>
    <property type="molecule type" value="Genomic_DNA"/>
</dbReference>